<evidence type="ECO:0000256" key="5">
    <source>
        <dbReference type="ARBA" id="ARBA00022448"/>
    </source>
</evidence>
<keyword evidence="18" id="KW-0968">Cytoplasmic vesicle</keyword>
<keyword evidence="17" id="KW-0458">Lysosome</keyword>
<dbReference type="Gene3D" id="1.20.1510.10">
    <property type="entry name" value="Cation efflux protein transmembrane domain"/>
    <property type="match status" value="1"/>
</dbReference>
<keyword evidence="16 26" id="KW-0472">Membrane</keyword>
<keyword evidence="15" id="KW-0406">Ion transport</keyword>
<evidence type="ECO:0000313" key="30">
    <source>
        <dbReference type="Proteomes" id="UP000472266"/>
    </source>
</evidence>
<feature type="domain" description="Cation efflux protein transmembrane" evidence="27">
    <location>
        <begin position="73"/>
        <end position="272"/>
    </location>
</feature>
<feature type="domain" description="Cation efflux protein cytoplasmic" evidence="28">
    <location>
        <begin position="276"/>
        <end position="351"/>
    </location>
</feature>
<dbReference type="InterPro" id="IPR027470">
    <property type="entry name" value="Cation_efflux_CTD"/>
</dbReference>
<dbReference type="InterPro" id="IPR050681">
    <property type="entry name" value="CDF/SLC30A"/>
</dbReference>
<dbReference type="GO" id="GO:0046872">
    <property type="term" value="F:metal ion binding"/>
    <property type="evidence" value="ECO:0007669"/>
    <property type="project" value="UniProtKB-KW"/>
</dbReference>
<dbReference type="Pfam" id="PF01545">
    <property type="entry name" value="Cation_efflux"/>
    <property type="match status" value="1"/>
</dbReference>
<dbReference type="InterPro" id="IPR027469">
    <property type="entry name" value="Cation_efflux_TMD_sf"/>
</dbReference>
<comment type="function">
    <text evidence="20">Probable proton-coupled zinc ion antiporter mediating the import of zinc from cytoplasm into synaptic vesicles and participating to cellular zinc ion homeostasis in the brain.</text>
</comment>
<feature type="transmembrane region" description="Helical" evidence="26">
    <location>
        <begin position="141"/>
        <end position="160"/>
    </location>
</feature>
<comment type="subcellular location">
    <subcellularLocation>
        <location evidence="3">Cytoplasmic vesicle</location>
        <location evidence="3">Secretory vesicle</location>
        <location evidence="3">Synaptic vesicle membrane</location>
        <topology evidence="3">Multi-pass membrane protein</topology>
    </subcellularLocation>
    <subcellularLocation>
        <location evidence="1">Late endosome membrane</location>
        <topology evidence="1">Multi-pass membrane protein</topology>
    </subcellularLocation>
    <subcellularLocation>
        <location evidence="2">Lysosome membrane</location>
        <topology evidence="2">Multi-pass membrane protein</topology>
    </subcellularLocation>
    <subcellularLocation>
        <location evidence="19">Synapse</location>
        <location evidence="19">Synaptosome</location>
    </subcellularLocation>
</comment>
<dbReference type="GO" id="GO:0043005">
    <property type="term" value="C:neuron projection"/>
    <property type="evidence" value="ECO:0007669"/>
    <property type="project" value="UniProtKB-KW"/>
</dbReference>
<keyword evidence="30" id="KW-1185">Reference proteome</keyword>
<dbReference type="FunFam" id="1.20.1510.10:FF:000002">
    <property type="entry name" value="zinc transporter 3 isoform X1"/>
    <property type="match status" value="1"/>
</dbReference>
<evidence type="ECO:0000256" key="12">
    <source>
        <dbReference type="ARBA" id="ARBA00022906"/>
    </source>
</evidence>
<feature type="transmembrane region" description="Helical" evidence="26">
    <location>
        <begin position="214"/>
        <end position="237"/>
    </location>
</feature>
<evidence type="ECO:0000256" key="23">
    <source>
        <dbReference type="ARBA" id="ARBA00042216"/>
    </source>
</evidence>
<evidence type="ECO:0000256" key="6">
    <source>
        <dbReference type="ARBA" id="ARBA00022449"/>
    </source>
</evidence>
<keyword evidence="11" id="KW-0862">Zinc</keyword>
<keyword evidence="13 26" id="KW-1133">Transmembrane helix</keyword>
<evidence type="ECO:0000256" key="26">
    <source>
        <dbReference type="SAM" id="Phobius"/>
    </source>
</evidence>
<evidence type="ECO:0000256" key="2">
    <source>
        <dbReference type="ARBA" id="ARBA00004155"/>
    </source>
</evidence>
<dbReference type="InterPro" id="IPR036837">
    <property type="entry name" value="Cation_efflux_CTD_sf"/>
</dbReference>
<dbReference type="InterPro" id="IPR058533">
    <property type="entry name" value="Cation_efflux_TM"/>
</dbReference>
<evidence type="ECO:0000256" key="24">
    <source>
        <dbReference type="ARBA" id="ARBA00048349"/>
    </source>
</evidence>
<reference evidence="29 30" key="1">
    <citation type="submission" date="2019-11" db="EMBL/GenBank/DDBJ databases">
        <title>Strigops habroptila (kakapo) genome, bStrHab1, primary haplotype, v2.</title>
        <authorList>
            <person name="Jarvis E.D."/>
            <person name="Howard J."/>
            <person name="Rhie A."/>
            <person name="Phillippy A."/>
            <person name="Korlach J."/>
            <person name="Digby A."/>
            <person name="Iorns D."/>
            <person name="Eason D."/>
            <person name="Robertson B."/>
            <person name="Raemaekers T."/>
            <person name="Howe K."/>
            <person name="Lewin H."/>
            <person name="Damas J."/>
            <person name="Hastie A."/>
            <person name="Tracey A."/>
            <person name="Chow W."/>
            <person name="Fedrigo O."/>
        </authorList>
    </citation>
    <scope>NUCLEOTIDE SEQUENCE [LARGE SCALE GENOMIC DNA]</scope>
</reference>
<evidence type="ECO:0000256" key="25">
    <source>
        <dbReference type="SAM" id="MobiDB-lite"/>
    </source>
</evidence>
<dbReference type="NCBIfam" id="TIGR01297">
    <property type="entry name" value="CDF"/>
    <property type="match status" value="1"/>
</dbReference>
<feature type="transmembrane region" description="Helical" evidence="26">
    <location>
        <begin position="172"/>
        <end position="194"/>
    </location>
</feature>
<evidence type="ECO:0000313" key="29">
    <source>
        <dbReference type="Ensembl" id="ENSSHBP00005020953.1"/>
    </source>
</evidence>
<evidence type="ECO:0000256" key="7">
    <source>
        <dbReference type="ARBA" id="ARBA00022599"/>
    </source>
</evidence>
<keyword evidence="12" id="KW-0864">Zinc transport</keyword>
<dbReference type="GO" id="GO:0005765">
    <property type="term" value="C:lysosomal membrane"/>
    <property type="evidence" value="ECO:0007669"/>
    <property type="project" value="UniProtKB-SubCell"/>
</dbReference>
<organism evidence="29 30">
    <name type="scientific">Strigops habroptila</name>
    <name type="common">Kakapo</name>
    <dbReference type="NCBI Taxonomy" id="2489341"/>
    <lineage>
        <taxon>Eukaryota</taxon>
        <taxon>Metazoa</taxon>
        <taxon>Chordata</taxon>
        <taxon>Craniata</taxon>
        <taxon>Vertebrata</taxon>
        <taxon>Euteleostomi</taxon>
        <taxon>Archelosauria</taxon>
        <taxon>Archosauria</taxon>
        <taxon>Dinosauria</taxon>
        <taxon>Saurischia</taxon>
        <taxon>Theropoda</taxon>
        <taxon>Coelurosauria</taxon>
        <taxon>Aves</taxon>
        <taxon>Neognathae</taxon>
        <taxon>Neoaves</taxon>
        <taxon>Telluraves</taxon>
        <taxon>Australaves</taxon>
        <taxon>Psittaciformes</taxon>
        <taxon>Psittacidae</taxon>
        <taxon>Strigops</taxon>
    </lineage>
</organism>
<reference evidence="29" key="2">
    <citation type="submission" date="2025-08" db="UniProtKB">
        <authorList>
            <consortium name="Ensembl"/>
        </authorList>
    </citation>
    <scope>IDENTIFICATION</scope>
</reference>
<evidence type="ECO:0000256" key="4">
    <source>
        <dbReference type="ARBA" id="ARBA00008873"/>
    </source>
</evidence>
<evidence type="ECO:0000256" key="19">
    <source>
        <dbReference type="ARBA" id="ARBA00034102"/>
    </source>
</evidence>
<evidence type="ECO:0000256" key="18">
    <source>
        <dbReference type="ARBA" id="ARBA00023329"/>
    </source>
</evidence>
<dbReference type="SUPFAM" id="SSF160240">
    <property type="entry name" value="Cation efflux protein cytoplasmic domain-like"/>
    <property type="match status" value="1"/>
</dbReference>
<comment type="catalytic activity">
    <reaction evidence="24">
        <text>Zn(2+)(in) + 2 H(+)(out) = Zn(2+)(out) + 2 H(+)(in)</text>
        <dbReference type="Rhea" id="RHEA:72627"/>
        <dbReference type="ChEBI" id="CHEBI:15378"/>
        <dbReference type="ChEBI" id="CHEBI:29105"/>
    </reaction>
</comment>
<evidence type="ECO:0000256" key="13">
    <source>
        <dbReference type="ARBA" id="ARBA00022989"/>
    </source>
</evidence>
<dbReference type="Ensembl" id="ENSSHBT00005024956.1">
    <property type="protein sequence ID" value="ENSSHBP00005020953.1"/>
    <property type="gene ID" value="ENSSHBG00005017634.1"/>
</dbReference>
<evidence type="ECO:0000256" key="1">
    <source>
        <dbReference type="ARBA" id="ARBA00004107"/>
    </source>
</evidence>
<feature type="region of interest" description="Disordered" evidence="25">
    <location>
        <begin position="1"/>
        <end position="47"/>
    </location>
</feature>
<feature type="transmembrane region" description="Helical" evidence="26">
    <location>
        <begin position="71"/>
        <end position="92"/>
    </location>
</feature>
<gene>
    <name evidence="29" type="primary">SLC30A3</name>
</gene>
<keyword evidence="10" id="KW-0967">Endosome</keyword>
<evidence type="ECO:0000256" key="8">
    <source>
        <dbReference type="ARBA" id="ARBA00022692"/>
    </source>
</evidence>
<evidence type="ECO:0000256" key="9">
    <source>
        <dbReference type="ARBA" id="ARBA00022723"/>
    </source>
</evidence>
<keyword evidence="7" id="KW-0771">Synaptosome</keyword>
<dbReference type="Pfam" id="PF16916">
    <property type="entry name" value="ZT_dimer"/>
    <property type="match status" value="1"/>
</dbReference>
<dbReference type="PANTHER" id="PTHR11562:SF30">
    <property type="entry name" value="PROTON-COUPLED ZINC ANTIPORTER SLC30A3-RELATED"/>
    <property type="match status" value="1"/>
</dbReference>
<dbReference type="GO" id="GO:0015297">
    <property type="term" value="F:antiporter activity"/>
    <property type="evidence" value="ECO:0007669"/>
    <property type="project" value="UniProtKB-KW"/>
</dbReference>
<dbReference type="AlphaFoldDB" id="A0A672UZU8"/>
<evidence type="ECO:0000256" key="14">
    <source>
        <dbReference type="ARBA" id="ARBA00023018"/>
    </source>
</evidence>
<dbReference type="GO" id="GO:0005385">
    <property type="term" value="F:zinc ion transmembrane transporter activity"/>
    <property type="evidence" value="ECO:0007669"/>
    <property type="project" value="UniProtKB-ARBA"/>
</dbReference>
<evidence type="ECO:0000256" key="20">
    <source>
        <dbReference type="ARBA" id="ARBA00037129"/>
    </source>
</evidence>
<dbReference type="GO" id="GO:0030672">
    <property type="term" value="C:synaptic vesicle membrane"/>
    <property type="evidence" value="ECO:0007669"/>
    <property type="project" value="UniProtKB-SubCell"/>
</dbReference>
<evidence type="ECO:0000256" key="15">
    <source>
        <dbReference type="ARBA" id="ARBA00023065"/>
    </source>
</evidence>
<dbReference type="GeneTree" id="ENSGT00940000161480"/>
<evidence type="ECO:0000256" key="3">
    <source>
        <dbReference type="ARBA" id="ARBA00004644"/>
    </source>
</evidence>
<keyword evidence="5" id="KW-0813">Transport</keyword>
<keyword evidence="8 26" id="KW-0812">Transmembrane</keyword>
<dbReference type="PANTHER" id="PTHR11562">
    <property type="entry name" value="CATION EFFLUX PROTEIN/ ZINC TRANSPORTER"/>
    <property type="match status" value="1"/>
</dbReference>
<evidence type="ECO:0000256" key="10">
    <source>
        <dbReference type="ARBA" id="ARBA00022753"/>
    </source>
</evidence>
<evidence type="ECO:0000256" key="11">
    <source>
        <dbReference type="ARBA" id="ARBA00022833"/>
    </source>
</evidence>
<comment type="similarity">
    <text evidence="4">Belongs to the cation diffusion facilitator (CDF) transporter (TC 2.A.4) family. SLC30A subfamily.</text>
</comment>
<evidence type="ECO:0000256" key="22">
    <source>
        <dbReference type="ARBA" id="ARBA00042040"/>
    </source>
</evidence>
<dbReference type="Proteomes" id="UP000472266">
    <property type="component" value="Chromosome 7"/>
</dbReference>
<dbReference type="SUPFAM" id="SSF161111">
    <property type="entry name" value="Cation efflux protein transmembrane domain-like"/>
    <property type="match status" value="1"/>
</dbReference>
<dbReference type="OMA" id="RTWGWAR"/>
<keyword evidence="14" id="KW-0770">Synapse</keyword>
<protein>
    <recommendedName>
        <fullName evidence="21">Probable proton-coupled zinc antiporter SLC30A3</fullName>
    </recommendedName>
    <alternativeName>
        <fullName evidence="23">Solute carrier family 30 member 3</fullName>
    </alternativeName>
    <alternativeName>
        <fullName evidence="22">Zinc transporter 3</fullName>
    </alternativeName>
</protein>
<proteinExistence type="inferred from homology"/>
<feature type="transmembrane region" description="Helical" evidence="26">
    <location>
        <begin position="249"/>
        <end position="268"/>
    </location>
</feature>
<sequence length="366" mass="39183">PRTPVRQRETPVARLRGARDGPRSGGMPASLFAGSQDPLAPPGPPAPAPHCCCSPRAPSPGRGRLQACRQLSVACTVCCIFMIGEVIGGYLAHSLAIMTDAAHLLTDIGSMSVSLFSLWVSTHPPTKTMSFGWHRSETLGALASVLSIWVMTGALVYLAAARIISNDYEIEARAMLATSASAVGVNLVYVPHGAVHTHIPLHAPLPGSTSVRAAFVHVVGDLLQSISVLVAATIIYFKPQYKIADPISTLFFSVFVLGSTFTILRDVFRVLMEGTPRGLEFDAVKEMLLAVNGVKGVHDLHLWALTLSHHAMSVHVAVDTSADLETVLHEATTQLQSKFGFASCTVQVERYQEEMVGCQHCQDPCA</sequence>
<evidence type="ECO:0000256" key="21">
    <source>
        <dbReference type="ARBA" id="ARBA00040652"/>
    </source>
</evidence>
<name>A0A672UZU8_STRHB</name>
<evidence type="ECO:0000256" key="17">
    <source>
        <dbReference type="ARBA" id="ARBA00023228"/>
    </source>
</evidence>
<keyword evidence="9" id="KW-0479">Metal-binding</keyword>
<evidence type="ECO:0000259" key="27">
    <source>
        <dbReference type="Pfam" id="PF01545"/>
    </source>
</evidence>
<feature type="compositionally biased region" description="Basic and acidic residues" evidence="25">
    <location>
        <begin position="1"/>
        <end position="22"/>
    </location>
</feature>
<dbReference type="GO" id="GO:0031902">
    <property type="term" value="C:late endosome membrane"/>
    <property type="evidence" value="ECO:0007669"/>
    <property type="project" value="UniProtKB-SubCell"/>
</dbReference>
<evidence type="ECO:0000259" key="28">
    <source>
        <dbReference type="Pfam" id="PF16916"/>
    </source>
</evidence>
<evidence type="ECO:0000256" key="16">
    <source>
        <dbReference type="ARBA" id="ARBA00023136"/>
    </source>
</evidence>
<accession>A0A672UZU8</accession>
<dbReference type="GO" id="GO:0010043">
    <property type="term" value="P:response to zinc ion"/>
    <property type="evidence" value="ECO:0007669"/>
    <property type="project" value="TreeGrafter"/>
</dbReference>
<reference evidence="29" key="3">
    <citation type="submission" date="2025-09" db="UniProtKB">
        <authorList>
            <consortium name="Ensembl"/>
        </authorList>
    </citation>
    <scope>IDENTIFICATION</scope>
</reference>
<keyword evidence="6" id="KW-0050">Antiport</keyword>
<dbReference type="GO" id="GO:0005886">
    <property type="term" value="C:plasma membrane"/>
    <property type="evidence" value="ECO:0007669"/>
    <property type="project" value="TreeGrafter"/>
</dbReference>
<dbReference type="InterPro" id="IPR002524">
    <property type="entry name" value="Cation_efflux"/>
</dbReference>